<dbReference type="PROSITE" id="PS50846">
    <property type="entry name" value="HMA_2"/>
    <property type="match status" value="1"/>
</dbReference>
<dbReference type="Proteomes" id="UP000187651">
    <property type="component" value="Unassembled WGS sequence"/>
</dbReference>
<proteinExistence type="predicted"/>
<protein>
    <submittedName>
        <fullName evidence="3">Copper chaperone CopZ</fullName>
    </submittedName>
</protein>
<dbReference type="SUPFAM" id="SSF55008">
    <property type="entry name" value="HMA, heavy metal-associated domain"/>
    <property type="match status" value="1"/>
</dbReference>
<evidence type="ECO:0000313" key="4">
    <source>
        <dbReference type="Proteomes" id="UP000187651"/>
    </source>
</evidence>
<evidence type="ECO:0000259" key="2">
    <source>
        <dbReference type="PROSITE" id="PS50846"/>
    </source>
</evidence>
<dbReference type="Gene3D" id="3.30.70.100">
    <property type="match status" value="1"/>
</dbReference>
<dbReference type="Pfam" id="PF00403">
    <property type="entry name" value="HMA"/>
    <property type="match status" value="1"/>
</dbReference>
<organism evidence="3 4">
    <name type="scientific">Lachnospira pectinoschiza</name>
    <dbReference type="NCBI Taxonomy" id="28052"/>
    <lineage>
        <taxon>Bacteria</taxon>
        <taxon>Bacillati</taxon>
        <taxon>Bacillota</taxon>
        <taxon>Clostridia</taxon>
        <taxon>Lachnospirales</taxon>
        <taxon>Lachnospiraceae</taxon>
        <taxon>Lachnospira</taxon>
    </lineage>
</organism>
<dbReference type="InterPro" id="IPR036163">
    <property type="entry name" value="HMA_dom_sf"/>
</dbReference>
<dbReference type="EMBL" id="FNHZ01000001">
    <property type="protein sequence ID" value="SDM54866.1"/>
    <property type="molecule type" value="Genomic_DNA"/>
</dbReference>
<keyword evidence="1" id="KW-0479">Metal-binding</keyword>
<dbReference type="OrthoDB" id="9813965at2"/>
<dbReference type="RefSeq" id="WP_074520862.1">
    <property type="nucleotide sequence ID" value="NZ_FNHZ01000001.1"/>
</dbReference>
<dbReference type="PROSITE" id="PS01047">
    <property type="entry name" value="HMA_1"/>
    <property type="match status" value="1"/>
</dbReference>
<dbReference type="AlphaFoldDB" id="A0A1G9U4K7"/>
<name>A0A1G9U4K7_9FIRM</name>
<evidence type="ECO:0000313" key="3">
    <source>
        <dbReference type="EMBL" id="SDM54866.1"/>
    </source>
</evidence>
<evidence type="ECO:0000256" key="1">
    <source>
        <dbReference type="ARBA" id="ARBA00022723"/>
    </source>
</evidence>
<reference evidence="4" key="1">
    <citation type="submission" date="2016-10" db="EMBL/GenBank/DDBJ databases">
        <authorList>
            <person name="Varghese N."/>
            <person name="Submissions S."/>
        </authorList>
    </citation>
    <scope>NUCLEOTIDE SEQUENCE [LARGE SCALE GENOMIC DNA]</scope>
    <source>
        <strain evidence="4">M83</strain>
    </source>
</reference>
<gene>
    <name evidence="3" type="ORF">SAMN05216544_0611</name>
</gene>
<dbReference type="CDD" id="cd00371">
    <property type="entry name" value="HMA"/>
    <property type="match status" value="1"/>
</dbReference>
<dbReference type="InterPro" id="IPR017969">
    <property type="entry name" value="Heavy-metal-associated_CS"/>
</dbReference>
<dbReference type="InterPro" id="IPR006121">
    <property type="entry name" value="HMA_dom"/>
</dbReference>
<sequence length="125" mass="13616">MGSAIVVVILLAVVAFALVQSRKHMKGEGGCCGGGQEELAAEERKKLDNPVIGRKILSIEGMHCDHCKNSVERSINRLEGASAVVDLKKNIALVDYDRELDDAALKIAVERLDFKLLSIKDEKLS</sequence>
<feature type="domain" description="HMA" evidence="2">
    <location>
        <begin position="53"/>
        <end position="117"/>
    </location>
</feature>
<accession>A0A1G9U4K7</accession>
<dbReference type="GO" id="GO:0046872">
    <property type="term" value="F:metal ion binding"/>
    <property type="evidence" value="ECO:0007669"/>
    <property type="project" value="UniProtKB-KW"/>
</dbReference>
<keyword evidence="4" id="KW-1185">Reference proteome</keyword>